<keyword evidence="1" id="KW-0677">Repeat</keyword>
<keyword evidence="2 3" id="KW-0040">ANK repeat</keyword>
<dbReference type="HOGENOM" id="CLU_042425_0_0_1"/>
<dbReference type="InParanoid" id="Q5B6F9"/>
<keyword evidence="7" id="KW-1185">Reference proteome</keyword>
<dbReference type="Pfam" id="PF24120">
    <property type="entry name" value="SsdA_C"/>
    <property type="match status" value="1"/>
</dbReference>
<evidence type="ECO:0000259" key="5">
    <source>
        <dbReference type="Pfam" id="PF24120"/>
    </source>
</evidence>
<dbReference type="eggNOG" id="KOG2319">
    <property type="taxonomic scope" value="Eukaryota"/>
</dbReference>
<dbReference type="OMA" id="RDHYKNR"/>
<dbReference type="PROSITE" id="PS50297">
    <property type="entry name" value="ANK_REP_REGION"/>
    <property type="match status" value="2"/>
</dbReference>
<dbReference type="VEuPathDB" id="FungiDB:AN3871"/>
<dbReference type="SMART" id="SM00248">
    <property type="entry name" value="ANK"/>
    <property type="match status" value="2"/>
</dbReference>
<accession>C8V6F9</accession>
<dbReference type="EMBL" id="BN001302">
    <property type="protein sequence ID" value="CBF75199.1"/>
    <property type="molecule type" value="Genomic_DNA"/>
</dbReference>
<feature type="repeat" description="ANK" evidence="3">
    <location>
        <begin position="215"/>
        <end position="247"/>
    </location>
</feature>
<dbReference type="RefSeq" id="XP_661475.1">
    <property type="nucleotide sequence ID" value="XM_656383.1"/>
</dbReference>
<gene>
    <name evidence="6" type="ORF">ANIA_03871</name>
</gene>
<dbReference type="Proteomes" id="UP000000560">
    <property type="component" value="Chromosome II"/>
</dbReference>
<dbReference type="KEGG" id="ani:ANIA_03871"/>
<protein>
    <recommendedName>
        <fullName evidence="5">Single-strand DNA deaminase toxin A-like C-terminal domain-containing protein</fullName>
    </recommendedName>
</protein>
<dbReference type="InterPro" id="IPR057517">
    <property type="entry name" value="SsdA-like_C"/>
</dbReference>
<evidence type="ECO:0000256" key="4">
    <source>
        <dbReference type="SAM" id="MobiDB-lite"/>
    </source>
</evidence>
<dbReference type="InterPro" id="IPR036770">
    <property type="entry name" value="Ankyrin_rpt-contain_sf"/>
</dbReference>
<organism evidence="6 7">
    <name type="scientific">Emericella nidulans (strain FGSC A4 / ATCC 38163 / CBS 112.46 / NRRL 194 / M139)</name>
    <name type="common">Aspergillus nidulans</name>
    <dbReference type="NCBI Taxonomy" id="227321"/>
    <lineage>
        <taxon>Eukaryota</taxon>
        <taxon>Fungi</taxon>
        <taxon>Dikarya</taxon>
        <taxon>Ascomycota</taxon>
        <taxon>Pezizomycotina</taxon>
        <taxon>Eurotiomycetes</taxon>
        <taxon>Eurotiomycetidae</taxon>
        <taxon>Eurotiales</taxon>
        <taxon>Aspergillaceae</taxon>
        <taxon>Aspergillus</taxon>
        <taxon>Aspergillus subgen. Nidulantes</taxon>
    </lineage>
</organism>
<evidence type="ECO:0000313" key="6">
    <source>
        <dbReference type="EMBL" id="CBF75199.1"/>
    </source>
</evidence>
<feature type="region of interest" description="Disordered" evidence="4">
    <location>
        <begin position="258"/>
        <end position="284"/>
    </location>
</feature>
<evidence type="ECO:0000256" key="1">
    <source>
        <dbReference type="ARBA" id="ARBA00022737"/>
    </source>
</evidence>
<evidence type="ECO:0000256" key="3">
    <source>
        <dbReference type="PROSITE-ProRule" id="PRU00023"/>
    </source>
</evidence>
<proteinExistence type="predicted"/>
<dbReference type="STRING" id="227321.Q5B6F9"/>
<dbReference type="SUPFAM" id="SSF48403">
    <property type="entry name" value="Ankyrin repeat"/>
    <property type="match status" value="1"/>
</dbReference>
<dbReference type="AlphaFoldDB" id="Q5B6F9"/>
<sequence>MSSVRTQPLAEVVWWTDEQFCVRCPYCEELHRHGLNSSSSTSTVVSRDYPRTSRVPHCAFATTRPPYECSFPVDYEIDKPKARFVNIRTLMDLQEDEKEESDDEASLTSLLSYLALTDTKKEVFFDHSTEEITIQMEVQEPFTQRRILHAISDCCMGDVKRVKHYLETSPDKSIFLHGKDTEGDTCLIMASRERTPAMVSLLLENGAEVNASNNNGRTALMEAALWGRLETVEILLSHGANKTLRDTNKKRALDLAQPTRQNRDERHIAAGGALGDSSQKPLYNEDVVNRDADRREIARILEGGQSGSGTDNHARMFELDENFFRRSSDDLLISYYSMPRSRKTVAVLERDGYFPPKASMSGWAHDEGRYLTERVMKISKIVGHNLRLDDRYDQGQPGKFYASHAEKQLIAYFIDRHVFLQEDKTQNPQFFKRIEHLEHEISVMVDRYPDVRKFDQLRKDKKELDLQLLDKDDRLLGNEYDEGLVKQLKEEVATIDRELVTLKGQREVVQLLRKEKEIQKCEDNWKLHERLNRLSERAPTNILKRATILITAPSYKVCDDCREFNRRINQDLGLSIQLYERTQHY</sequence>
<dbReference type="PANTHER" id="PTHR24171">
    <property type="entry name" value="ANKYRIN REPEAT DOMAIN-CONTAINING PROTEIN 39-RELATED"/>
    <property type="match status" value="1"/>
</dbReference>
<reference evidence="7" key="1">
    <citation type="journal article" date="2005" name="Nature">
        <title>Sequencing of Aspergillus nidulans and comparative analysis with A. fumigatus and A. oryzae.</title>
        <authorList>
            <person name="Galagan J.E."/>
            <person name="Calvo S.E."/>
            <person name="Cuomo C."/>
            <person name="Ma L.J."/>
            <person name="Wortman J.R."/>
            <person name="Batzoglou S."/>
            <person name="Lee S.I."/>
            <person name="Basturkmen M."/>
            <person name="Spevak C.C."/>
            <person name="Clutterbuck J."/>
            <person name="Kapitonov V."/>
            <person name="Jurka J."/>
            <person name="Scazzocchio C."/>
            <person name="Farman M."/>
            <person name="Butler J."/>
            <person name="Purcell S."/>
            <person name="Harris S."/>
            <person name="Braus G.H."/>
            <person name="Draht O."/>
            <person name="Busch S."/>
            <person name="D'Enfert C."/>
            <person name="Bouchier C."/>
            <person name="Goldman G.H."/>
            <person name="Bell-Pedersen D."/>
            <person name="Griffiths-Jones S."/>
            <person name="Doonan J.H."/>
            <person name="Yu J."/>
            <person name="Vienken K."/>
            <person name="Pain A."/>
            <person name="Freitag M."/>
            <person name="Selker E.U."/>
            <person name="Archer D.B."/>
            <person name="Penalva M.A."/>
            <person name="Oakley B.R."/>
            <person name="Momany M."/>
            <person name="Tanaka T."/>
            <person name="Kumagai T."/>
            <person name="Asai K."/>
            <person name="Machida M."/>
            <person name="Nierman W.C."/>
            <person name="Denning D.W."/>
            <person name="Caddick M."/>
            <person name="Hynes M."/>
            <person name="Paoletti M."/>
            <person name="Fischer R."/>
            <person name="Miller B."/>
            <person name="Dyer P."/>
            <person name="Sachs M.S."/>
            <person name="Osmani S.A."/>
            <person name="Birren B.W."/>
        </authorList>
    </citation>
    <scope>NUCLEOTIDE SEQUENCE [LARGE SCALE GENOMIC DNA]</scope>
    <source>
        <strain evidence="7">FGSC A4 / ATCC 38163 / CBS 112.46 / NRRL 194 / M139</strain>
    </source>
</reference>
<evidence type="ECO:0000256" key="2">
    <source>
        <dbReference type="ARBA" id="ARBA00023043"/>
    </source>
</evidence>
<dbReference type="PROSITE" id="PS50088">
    <property type="entry name" value="ANK_REPEAT"/>
    <property type="match status" value="2"/>
</dbReference>
<dbReference type="Pfam" id="PF12796">
    <property type="entry name" value="Ank_2"/>
    <property type="match status" value="1"/>
</dbReference>
<evidence type="ECO:0000313" key="7">
    <source>
        <dbReference type="Proteomes" id="UP000000560"/>
    </source>
</evidence>
<accession>Q5B6F9</accession>
<dbReference type="InterPro" id="IPR002110">
    <property type="entry name" value="Ankyrin_rpt"/>
</dbReference>
<dbReference type="OrthoDB" id="341259at2759"/>
<dbReference type="Gene3D" id="1.25.40.20">
    <property type="entry name" value="Ankyrin repeat-containing domain"/>
    <property type="match status" value="1"/>
</dbReference>
<name>Q5B6F9_EMENI</name>
<feature type="domain" description="Single-strand DNA deaminase toxin A-like C-terminal" evidence="5">
    <location>
        <begin position="359"/>
        <end position="410"/>
    </location>
</feature>
<reference evidence="7" key="2">
    <citation type="journal article" date="2009" name="Fungal Genet. Biol.">
        <title>The 2008 update of the Aspergillus nidulans genome annotation: a community effort.</title>
        <authorList>
            <person name="Wortman J.R."/>
            <person name="Gilsenan J.M."/>
            <person name="Joardar V."/>
            <person name="Deegan J."/>
            <person name="Clutterbuck J."/>
            <person name="Andersen M.R."/>
            <person name="Archer D."/>
            <person name="Bencina M."/>
            <person name="Braus G."/>
            <person name="Coutinho P."/>
            <person name="von Dohren H."/>
            <person name="Doonan J."/>
            <person name="Driessen A.J."/>
            <person name="Durek P."/>
            <person name="Espeso E."/>
            <person name="Fekete E."/>
            <person name="Flipphi M."/>
            <person name="Estrada C.G."/>
            <person name="Geysens S."/>
            <person name="Goldman G."/>
            <person name="de Groot P.W."/>
            <person name="Hansen K."/>
            <person name="Harris S.D."/>
            <person name="Heinekamp T."/>
            <person name="Helmstaedt K."/>
            <person name="Henrissat B."/>
            <person name="Hofmann G."/>
            <person name="Homan T."/>
            <person name="Horio T."/>
            <person name="Horiuchi H."/>
            <person name="James S."/>
            <person name="Jones M."/>
            <person name="Karaffa L."/>
            <person name="Karanyi Z."/>
            <person name="Kato M."/>
            <person name="Keller N."/>
            <person name="Kelly D.E."/>
            <person name="Kiel J.A."/>
            <person name="Kim J.M."/>
            <person name="van der Klei I.J."/>
            <person name="Klis F.M."/>
            <person name="Kovalchuk A."/>
            <person name="Krasevec N."/>
            <person name="Kubicek C.P."/>
            <person name="Liu B."/>
            <person name="Maccabe A."/>
            <person name="Meyer V."/>
            <person name="Mirabito P."/>
            <person name="Miskei M."/>
            <person name="Mos M."/>
            <person name="Mullins J."/>
            <person name="Nelson D.R."/>
            <person name="Nielsen J."/>
            <person name="Oakley B.R."/>
            <person name="Osmani S.A."/>
            <person name="Pakula T."/>
            <person name="Paszewski A."/>
            <person name="Paulsen I."/>
            <person name="Pilsyk S."/>
            <person name="Pocsi I."/>
            <person name="Punt P.J."/>
            <person name="Ram A.F."/>
            <person name="Ren Q."/>
            <person name="Robellet X."/>
            <person name="Robson G."/>
            <person name="Seiboth B."/>
            <person name="van Solingen P."/>
            <person name="Specht T."/>
            <person name="Sun J."/>
            <person name="Taheri-Talesh N."/>
            <person name="Takeshita N."/>
            <person name="Ussery D."/>
            <person name="vanKuyk P.A."/>
            <person name="Visser H."/>
            <person name="van de Vondervoort P.J."/>
            <person name="de Vries R.P."/>
            <person name="Walton J."/>
            <person name="Xiang X."/>
            <person name="Xiong Y."/>
            <person name="Zeng A.P."/>
            <person name="Brandt B.W."/>
            <person name="Cornell M.J."/>
            <person name="van den Hondel C.A."/>
            <person name="Visser J."/>
            <person name="Oliver S.G."/>
            <person name="Turner G."/>
        </authorList>
    </citation>
    <scope>GENOME REANNOTATION</scope>
    <source>
        <strain evidence="7">FGSC A4 / ATCC 38163 / CBS 112.46 / NRRL 194 / M139</strain>
    </source>
</reference>
<dbReference type="GeneID" id="2873288"/>
<feature type="repeat" description="ANK" evidence="3">
    <location>
        <begin position="182"/>
        <end position="214"/>
    </location>
</feature>